<feature type="domain" description="S1 motif" evidence="22">
    <location>
        <begin position="767"/>
        <end position="836"/>
    </location>
</feature>
<dbReference type="Pfam" id="PF23233">
    <property type="entry name" value="HAT_Syf1_CNRKL1_N"/>
    <property type="match status" value="1"/>
</dbReference>
<dbReference type="CDD" id="cd05708">
    <property type="entry name" value="S1_Rrp5_repeat_sc12"/>
    <property type="match status" value="1"/>
</dbReference>
<keyword evidence="12" id="KW-0508">mRNA splicing</keyword>
<dbReference type="FunFam" id="2.40.50.140:FF:000103">
    <property type="entry name" value="protein RRP5 homolog"/>
    <property type="match status" value="1"/>
</dbReference>
<feature type="domain" description="S1 motif" evidence="22">
    <location>
        <begin position="1236"/>
        <end position="1310"/>
    </location>
</feature>
<evidence type="ECO:0000256" key="19">
    <source>
        <dbReference type="ARBA" id="ARBA00076674"/>
    </source>
</evidence>
<dbReference type="SMART" id="SM00316">
    <property type="entry name" value="S1"/>
    <property type="match status" value="14"/>
</dbReference>
<dbReference type="InterPro" id="IPR057300">
    <property type="entry name" value="OB_Rrp5"/>
</dbReference>
<keyword evidence="9" id="KW-0677">Repeat</keyword>
<dbReference type="Gene3D" id="2.40.50.140">
    <property type="entry name" value="Nucleic acid-binding proteins"/>
    <property type="match status" value="10"/>
</dbReference>
<reference evidence="23" key="1">
    <citation type="submission" date="2014-07" db="EMBL/GenBank/DDBJ databases">
        <title>Identification of a novel salt tolerance gene in wild soybean by whole-genome sequencing.</title>
        <authorList>
            <person name="Lam H.-M."/>
            <person name="Qi X."/>
            <person name="Li M.-W."/>
            <person name="Liu X."/>
            <person name="Xie M."/>
            <person name="Ni M."/>
            <person name="Xu X."/>
        </authorList>
    </citation>
    <scope>NUCLEOTIDE SEQUENCE [LARGE SCALE GENOMIC DNA]</scope>
    <source>
        <tissue evidence="23">Root</tissue>
    </source>
</reference>
<dbReference type="FunFam" id="2.40.50.140:FF:000263">
    <property type="entry name" value="Ribosomal protein S1-like1"/>
    <property type="match status" value="1"/>
</dbReference>
<feature type="domain" description="S1 motif" evidence="22">
    <location>
        <begin position="585"/>
        <end position="660"/>
    </location>
</feature>
<evidence type="ECO:0000256" key="10">
    <source>
        <dbReference type="ARBA" id="ARBA00022843"/>
    </source>
</evidence>
<keyword evidence="4" id="KW-0690">Ribosome biogenesis</keyword>
<dbReference type="CDD" id="cd05693">
    <property type="entry name" value="S1_Rrp5_repeat_hs1_sc1"/>
    <property type="match status" value="1"/>
</dbReference>
<evidence type="ECO:0000256" key="13">
    <source>
        <dbReference type="ARBA" id="ARBA00023242"/>
    </source>
</evidence>
<dbReference type="CDD" id="cd05695">
    <property type="entry name" value="S1_Rrp5_repeat_hs3"/>
    <property type="match status" value="1"/>
</dbReference>
<evidence type="ECO:0000256" key="11">
    <source>
        <dbReference type="ARBA" id="ARBA00022990"/>
    </source>
</evidence>
<organism evidence="23">
    <name type="scientific">Glycine soja</name>
    <name type="common">Wild soybean</name>
    <dbReference type="NCBI Taxonomy" id="3848"/>
    <lineage>
        <taxon>Eukaryota</taxon>
        <taxon>Viridiplantae</taxon>
        <taxon>Streptophyta</taxon>
        <taxon>Embryophyta</taxon>
        <taxon>Tracheophyta</taxon>
        <taxon>Spermatophyta</taxon>
        <taxon>Magnoliopsida</taxon>
        <taxon>eudicotyledons</taxon>
        <taxon>Gunneridae</taxon>
        <taxon>Pentapetalae</taxon>
        <taxon>rosids</taxon>
        <taxon>fabids</taxon>
        <taxon>Fabales</taxon>
        <taxon>Fabaceae</taxon>
        <taxon>Papilionoideae</taxon>
        <taxon>50 kb inversion clade</taxon>
        <taxon>NPAAA clade</taxon>
        <taxon>indigoferoid/millettioid clade</taxon>
        <taxon>Phaseoleae</taxon>
        <taxon>Glycine</taxon>
        <taxon>Glycine subgen. Soja</taxon>
    </lineage>
</organism>
<dbReference type="SMART" id="SM00386">
    <property type="entry name" value="HAT"/>
    <property type="match status" value="5"/>
</dbReference>
<evidence type="ECO:0000256" key="9">
    <source>
        <dbReference type="ARBA" id="ARBA00022737"/>
    </source>
</evidence>
<dbReference type="InterPro" id="IPR012340">
    <property type="entry name" value="NA-bd_OB-fold"/>
</dbReference>
<dbReference type="Pfam" id="PF00575">
    <property type="entry name" value="S1"/>
    <property type="match status" value="5"/>
</dbReference>
<evidence type="ECO:0000313" key="23">
    <source>
        <dbReference type="EMBL" id="KHN00023.1"/>
    </source>
</evidence>
<evidence type="ECO:0000256" key="20">
    <source>
        <dbReference type="ARBA" id="ARBA00080810"/>
    </source>
</evidence>
<dbReference type="Gene3D" id="1.25.40.10">
    <property type="entry name" value="Tetratricopeptide repeat domain"/>
    <property type="match status" value="2"/>
</dbReference>
<comment type="function">
    <text evidence="15">Essential for the generation of mature 18S rRNA, specifically necessary for cleavages at sites A0, 1 and 2 of the 47S precursor. Directly interacts with U3 snoRNA.</text>
</comment>
<feature type="domain" description="S1 motif" evidence="22">
    <location>
        <begin position="232"/>
        <end position="298"/>
    </location>
</feature>
<evidence type="ECO:0000256" key="12">
    <source>
        <dbReference type="ARBA" id="ARBA00023187"/>
    </source>
</evidence>
<evidence type="ECO:0000256" key="18">
    <source>
        <dbReference type="ARBA" id="ARBA00073619"/>
    </source>
</evidence>
<feature type="domain" description="S1 motif" evidence="22">
    <location>
        <begin position="1136"/>
        <end position="1207"/>
    </location>
</feature>
<dbReference type="SUPFAM" id="SSF48452">
    <property type="entry name" value="TPR-like"/>
    <property type="match status" value="1"/>
</dbReference>
<keyword evidence="10" id="KW-0832">Ubl conjugation</keyword>
<feature type="domain" description="S1 motif" evidence="22">
    <location>
        <begin position="1428"/>
        <end position="1498"/>
    </location>
</feature>
<keyword evidence="8" id="KW-0747">Spliceosome</keyword>
<dbReference type="GO" id="GO:0006364">
    <property type="term" value="P:rRNA processing"/>
    <property type="evidence" value="ECO:0007669"/>
    <property type="project" value="UniProtKB-KW"/>
</dbReference>
<comment type="subunit">
    <text evidence="16">Interacts with NF-kappa-B p50/NFKB1 and NF-kappa-B p65/RELA.</text>
</comment>
<dbReference type="PROSITE" id="PS50126">
    <property type="entry name" value="S1"/>
    <property type="match status" value="13"/>
</dbReference>
<evidence type="ECO:0000259" key="22">
    <source>
        <dbReference type="PROSITE" id="PS50126"/>
    </source>
</evidence>
<dbReference type="GO" id="GO:0005681">
    <property type="term" value="C:spliceosomal complex"/>
    <property type="evidence" value="ECO:0007669"/>
    <property type="project" value="UniProtKB-KW"/>
</dbReference>
<dbReference type="FunFam" id="1.25.40.10:FF:000065">
    <property type="entry name" value="Programmed cell death 11"/>
    <property type="match status" value="1"/>
</dbReference>
<dbReference type="InterPro" id="IPR008847">
    <property type="entry name" value="Suf"/>
</dbReference>
<evidence type="ECO:0000256" key="2">
    <source>
        <dbReference type="ARBA" id="ARBA00008644"/>
    </source>
</evidence>
<accession>A0A0B2NXQ5</accession>
<dbReference type="GO" id="GO:0032040">
    <property type="term" value="C:small-subunit processome"/>
    <property type="evidence" value="ECO:0007669"/>
    <property type="project" value="TreeGrafter"/>
</dbReference>
<feature type="region of interest" description="Disordered" evidence="21">
    <location>
        <begin position="1"/>
        <end position="111"/>
    </location>
</feature>
<feature type="domain" description="S1 motif" evidence="22">
    <location>
        <begin position="407"/>
        <end position="481"/>
    </location>
</feature>
<dbReference type="InterPro" id="IPR055433">
    <property type="entry name" value="HAT_Syf1-like_N"/>
</dbReference>
<dbReference type="Proteomes" id="UP000053555">
    <property type="component" value="Unassembled WGS sequence"/>
</dbReference>
<keyword evidence="14" id="KW-0687">Ribonucleoprotein</keyword>
<feature type="domain" description="S1 motif" evidence="22">
    <location>
        <begin position="134"/>
        <end position="216"/>
    </location>
</feature>
<evidence type="ECO:0000256" key="17">
    <source>
        <dbReference type="ARBA" id="ARBA00067510"/>
    </source>
</evidence>
<keyword evidence="6" id="KW-0597">Phosphoprotein</keyword>
<comment type="subcellular location">
    <subcellularLocation>
        <location evidence="1">Nucleus</location>
        <location evidence="1">Nucleolus</location>
    </subcellularLocation>
</comment>
<dbReference type="SUPFAM" id="SSF50249">
    <property type="entry name" value="Nucleic acid-binding proteins"/>
    <property type="match status" value="12"/>
</dbReference>
<dbReference type="Pfam" id="PF23459">
    <property type="entry name" value="S1_RRP5"/>
    <property type="match status" value="1"/>
</dbReference>
<dbReference type="GO" id="GO:0008380">
    <property type="term" value="P:RNA splicing"/>
    <property type="evidence" value="ECO:0007669"/>
    <property type="project" value="UniProtKB-KW"/>
</dbReference>
<dbReference type="Pfam" id="PF05843">
    <property type="entry name" value="Suf"/>
    <property type="match status" value="1"/>
</dbReference>
<keyword evidence="13" id="KW-0539">Nucleus</keyword>
<sequence length="1892" mass="211421">MAPHSKKPQKKKKKNDSVDKPKIDKASKKIFKPKKREQNDAVVAAKSEALSLQLEDEVPDFPRGGEFSAKGRSDYDEFSAEDPSRKTRKKKKGRSASSKSNEGADDWGSLSGDGITGKLPRRVNRITLKNITPGMKLWGVVAEVNEKDLVVSLPGGLRGLVHASDAVDPIFDDKIEVGEIFLSGVFCVGQLVSCVVLRLDDDKKEKGSRKIWLSLRLSLLHKNYNLDVVQEGMVLAAYVKSIEDHGYILHFGLPSFLGFLPKNSSAEGWGGEVKIGKLLQGLVRTIDKVRKVVYLSSDPDTMSKSVTKDLRGLSIDLLVPGMLVNARVKSILENGVMLSFLTYFTGTVDLFHLQNIYPGTNWKDKCSESQKVVSRILFIDPSSRAVGLTLNPHLVQNRAPPSHVKIGDIYDNSKVVRVDRGLGLLLEVPSIPEPTPAFVSISDIAEEEVQKLEKKYNEGNRVRVRILGLRYLEGIATGVLKASALEEEVFTHSDVKPGMVVKAKILSVDSFGAIVQIPGGVKALCPLRHMSELEISKPGKKFKVGAELVFRVLGCKSKRVTVTHKKTLVKSKLGIISSYADATDGLITHGWITKIEVHGCFVRFYNGVQGFAPRQVSIYLSELGLEPGADPGTVYNVGQVVKCRVISCIPASRRINLSFIIKPTRVSEDDMVTLGSLVSGVVDRITSNAVVVYVNASGFSRGTISMEHLADHHGQAILMHSRLKPGYNFDQLLVLDVKGNNLILSAKSSLIKHAQQIPADINQIHPNSVVHGYICNLIESGCFVRFLGHLTGFAPRNKAADDQKSNILEAYYIGQSVRSNISNVSSETGRVTLSLKQTACSSTDASFIQDYFLMDDKIAKLQYWGSGASDSKWDEGFNIGMVAKGKVKDVEDVGLAISFEKHNDVFGFIANYQLAGTILESGSVVEALVLDVAKADKLVELTLKPEFINRSKESSTSHTNKKVLSIPENDYTIGYASVSDYNAQRFPHKQYQNGQSVVATVMALPSPETSGRLLLLPNEVNGTSSSKRTKKKSSYKVGTLVEAEITDIKTLELKLKFGFGLHGRIHITEVQNGSVLENPFSCYKVGQTVTARIVAKPNESDGNRKGSQWELSVRSEMVTGSSDIDDVSENLEFKIGRCVAGYVYKVESEWIWLTISRNVRAQLYILDSAIEPSELEDFQNRYHVGQPVSGHVLSVNMEKKLLRLVVRPFSTLPCGTSEEPHINVVDKGLTAHFHEGDILGGRVSKILPSVGGLLVQVGPRTYGKVHFTELADTLVPDPLSGYHEGQFVKCVVLEVSHTVKGTIHVDLSLRSSNVKLSQDSAVNANSKCVEKIEDLHPDMIVKGYIKNVTPKGCFIMLSRKIDAKILLSNLSEQYVQELEKEFPIGKLVIGRVISVEPLSNRVEVTLKTSTDPNIPKSEIIDLSKFHVGDVISGRIKRVESFGLFIAIDNTNMVGLCHVSEISDNRIENIEANYRAGERVNARILKVDEERHRISLGMKNSYMRDETMLQIPSEEESDEPITDGMKSITSMNSSLLGTSNIDVEDEINQFPILSQVQQRADIPPLDVPLDDFDQFDVNNTNSQSEEHANEEDIVNEKHKRREKKKAKEEREKQIRAAEERLLEDDVPRTADEFEKLIRSSPNSSFTWIKYMDFMVSMVDVEKARSIAERALRTINIREENEKLNIWKAYFNLENKYGNPREEAVMKVFQRALQYNDPKKVYLALLGMYERTEQHNLADELLNKMTKKFKHSCKVWLRRIQSLLKQNQDGIQPVIDRASLSLPKHKHIKFFSQTAILEFKVGVLDRGRSMFEKILREYPKRTDLWSVYLDQEIQHKDKDIIRALFERAVSLSLPPKKMKFLFKKYLYYEKSQGDEERIESVKRKAMEYVESTRA</sequence>
<dbReference type="InterPro" id="IPR003107">
    <property type="entry name" value="HAT"/>
</dbReference>
<feature type="compositionally biased region" description="Basic and acidic residues" evidence="21">
    <location>
        <begin position="15"/>
        <end position="27"/>
    </location>
</feature>
<dbReference type="GO" id="GO:0006397">
    <property type="term" value="P:mRNA processing"/>
    <property type="evidence" value="ECO:0007669"/>
    <property type="project" value="UniProtKB-KW"/>
</dbReference>
<dbReference type="FunFam" id="2.40.50.140:FF:000148">
    <property type="entry name" value="protein RRP5 homolog isoform X1"/>
    <property type="match status" value="1"/>
</dbReference>
<dbReference type="EMBL" id="KN671316">
    <property type="protein sequence ID" value="KHN00023.1"/>
    <property type="molecule type" value="Genomic_DNA"/>
</dbReference>
<gene>
    <name evidence="23" type="ORF">glysoja_034234</name>
</gene>
<feature type="compositionally biased region" description="Basic residues" evidence="21">
    <location>
        <begin position="1"/>
        <end position="14"/>
    </location>
</feature>
<feature type="domain" description="S1 motif" evidence="22">
    <location>
        <begin position="880"/>
        <end position="944"/>
    </location>
</feature>
<dbReference type="FunFam" id="2.40.50.140:FF:000179">
    <property type="entry name" value="rRNA biogenesis protein RRP5"/>
    <property type="match status" value="1"/>
</dbReference>
<evidence type="ECO:0000256" key="15">
    <source>
        <dbReference type="ARBA" id="ARBA00059726"/>
    </source>
</evidence>
<feature type="domain" description="S1 motif" evidence="22">
    <location>
        <begin position="1038"/>
        <end position="1114"/>
    </location>
</feature>
<dbReference type="InterPro" id="IPR003029">
    <property type="entry name" value="S1_domain"/>
</dbReference>
<evidence type="ECO:0000256" key="16">
    <source>
        <dbReference type="ARBA" id="ARBA00062488"/>
    </source>
</evidence>
<dbReference type="PANTHER" id="PTHR23270">
    <property type="entry name" value="PROGRAMMED CELL DEATH PROTEIN 11 PRE-RRNA PROCESSING PROTEIN RRP5"/>
    <property type="match status" value="1"/>
</dbReference>
<comment type="similarity">
    <text evidence="2">Belongs to the crooked-neck family.</text>
</comment>
<keyword evidence="5" id="KW-0698">rRNA processing</keyword>
<dbReference type="GO" id="GO:0003723">
    <property type="term" value="F:RNA binding"/>
    <property type="evidence" value="ECO:0007669"/>
    <property type="project" value="TreeGrafter"/>
</dbReference>
<evidence type="ECO:0000256" key="5">
    <source>
        <dbReference type="ARBA" id="ARBA00022552"/>
    </source>
</evidence>
<evidence type="ECO:0000256" key="3">
    <source>
        <dbReference type="ARBA" id="ARBA00022499"/>
    </source>
</evidence>
<dbReference type="Pfam" id="PF24685">
    <property type="entry name" value="OB_RRP5_4th"/>
    <property type="match status" value="1"/>
</dbReference>
<dbReference type="FunFam" id="1.25.40.10:FF:000314">
    <property type="entry name" value="rRNA biogenesis protein RRP5"/>
    <property type="match status" value="1"/>
</dbReference>
<dbReference type="InterPro" id="IPR045209">
    <property type="entry name" value="Rrp5"/>
</dbReference>
<evidence type="ECO:0000256" key="1">
    <source>
        <dbReference type="ARBA" id="ARBA00004604"/>
    </source>
</evidence>
<feature type="domain" description="S1 motif" evidence="22">
    <location>
        <begin position="321"/>
        <end position="391"/>
    </location>
</feature>
<dbReference type="InterPro" id="IPR011990">
    <property type="entry name" value="TPR-like_helical_dom_sf"/>
</dbReference>
<evidence type="ECO:0000256" key="14">
    <source>
        <dbReference type="ARBA" id="ARBA00023274"/>
    </source>
</evidence>
<evidence type="ECO:0000256" key="8">
    <source>
        <dbReference type="ARBA" id="ARBA00022728"/>
    </source>
</evidence>
<dbReference type="FunFam" id="2.40.50.140:FF:000280">
    <property type="entry name" value="rRNA biogenesis protein RRP5"/>
    <property type="match status" value="1"/>
</dbReference>
<dbReference type="InterPro" id="IPR057302">
    <property type="entry name" value="Rrp5_S1"/>
</dbReference>
<evidence type="ECO:0000256" key="21">
    <source>
        <dbReference type="SAM" id="MobiDB-lite"/>
    </source>
</evidence>
<dbReference type="Pfam" id="PF24682">
    <property type="entry name" value="OB_RRP5"/>
    <property type="match status" value="1"/>
</dbReference>
<name>A0A0B2NXQ5_GLYSO</name>
<evidence type="ECO:0000256" key="4">
    <source>
        <dbReference type="ARBA" id="ARBA00022517"/>
    </source>
</evidence>
<protein>
    <recommendedName>
        <fullName evidence="17">Protein RRP5 homolog</fullName>
    </recommendedName>
    <alternativeName>
        <fullName evidence="20">Programmed cell death protein 11</fullName>
    </alternativeName>
    <alternativeName>
        <fullName evidence="19">Ribosomal RNA-processing protein 5</fullName>
    </alternativeName>
    <alternativeName>
        <fullName evidence="18">rRNA biogenesis protein RRP5</fullName>
    </alternativeName>
</protein>
<keyword evidence="7" id="KW-0507">mRNA processing</keyword>
<evidence type="ECO:0000256" key="7">
    <source>
        <dbReference type="ARBA" id="ARBA00022664"/>
    </source>
</evidence>
<dbReference type="InterPro" id="IPR057301">
    <property type="entry name" value="Rrp5_OB_4th"/>
</dbReference>
<feature type="domain" description="S1 motif" evidence="22">
    <location>
        <begin position="498"/>
        <end position="565"/>
    </location>
</feature>
<dbReference type="FunFam" id="2.40.50.140:FF:000212">
    <property type="entry name" value="Ribosomal protein S1-like1"/>
    <property type="match status" value="1"/>
</dbReference>
<keyword evidence="11" id="KW-0007">Acetylation</keyword>
<dbReference type="FunFam" id="2.40.50.140:FF:000159">
    <property type="entry name" value="rRNA biogenesis protein rrp5"/>
    <property type="match status" value="2"/>
</dbReference>
<keyword evidence="3" id="KW-1017">Isopeptide bond</keyword>
<dbReference type="InterPro" id="IPR048059">
    <property type="entry name" value="Rrp5_S1_rpt_hs1_sc1"/>
</dbReference>
<dbReference type="PANTHER" id="PTHR23270:SF10">
    <property type="entry name" value="PROTEIN RRP5 HOMOLOG"/>
    <property type="match status" value="1"/>
</dbReference>
<feature type="domain" description="S1 motif" evidence="22">
    <location>
        <begin position="1338"/>
        <end position="1407"/>
    </location>
</feature>
<feature type="region of interest" description="Disordered" evidence="21">
    <location>
        <begin position="1563"/>
        <end position="1610"/>
    </location>
</feature>
<dbReference type="FunFam" id="2.40.50.140:FF:000155">
    <property type="entry name" value="rRNA biogenesis protein RRP5"/>
    <property type="match status" value="1"/>
</dbReference>
<evidence type="ECO:0000256" key="6">
    <source>
        <dbReference type="ARBA" id="ARBA00022553"/>
    </source>
</evidence>
<proteinExistence type="inferred from homology"/>